<evidence type="ECO:0000259" key="3">
    <source>
        <dbReference type="PROSITE" id="PS50977"/>
    </source>
</evidence>
<comment type="caution">
    <text evidence="4">The sequence shown here is derived from an EMBL/GenBank/DDBJ whole genome shotgun (WGS) entry which is preliminary data.</text>
</comment>
<dbReference type="PRINTS" id="PR00455">
    <property type="entry name" value="HTHTETR"/>
</dbReference>
<accession>A0A329BA41</accession>
<reference evidence="4 5" key="1">
    <citation type="submission" date="2018-06" db="EMBL/GenBank/DDBJ databases">
        <title>Genomic Encyclopedia of Type Strains, Phase III (KMG-III): the genomes of soil and plant-associated and newly described type strains.</title>
        <authorList>
            <person name="Whitman W."/>
        </authorList>
    </citation>
    <scope>NUCLEOTIDE SEQUENCE [LARGE SCALE GENOMIC DNA]</scope>
    <source>
        <strain evidence="4 5">LMG 23644</strain>
    </source>
</reference>
<dbReference type="Proteomes" id="UP000248918">
    <property type="component" value="Unassembled WGS sequence"/>
</dbReference>
<dbReference type="PROSITE" id="PS50977">
    <property type="entry name" value="HTH_TETR_2"/>
    <property type="match status" value="1"/>
</dbReference>
<dbReference type="Gene3D" id="1.10.357.10">
    <property type="entry name" value="Tetracycline Repressor, domain 2"/>
    <property type="match status" value="1"/>
</dbReference>
<gene>
    <name evidence="4" type="ORF">BX591_13943</name>
</gene>
<dbReference type="GO" id="GO:0003677">
    <property type="term" value="F:DNA binding"/>
    <property type="evidence" value="ECO:0007669"/>
    <property type="project" value="UniProtKB-UniRule"/>
</dbReference>
<dbReference type="SUPFAM" id="SSF46689">
    <property type="entry name" value="Homeodomain-like"/>
    <property type="match status" value="1"/>
</dbReference>
<dbReference type="EMBL" id="QLTK01000039">
    <property type="protein sequence ID" value="RAS19603.1"/>
    <property type="molecule type" value="Genomic_DNA"/>
</dbReference>
<proteinExistence type="predicted"/>
<dbReference type="AlphaFoldDB" id="A0A329BA41"/>
<evidence type="ECO:0000313" key="5">
    <source>
        <dbReference type="Proteomes" id="UP000248918"/>
    </source>
</evidence>
<keyword evidence="1 2" id="KW-0238">DNA-binding</keyword>
<feature type="DNA-binding region" description="H-T-H motif" evidence="2">
    <location>
        <begin position="29"/>
        <end position="48"/>
    </location>
</feature>
<dbReference type="PANTHER" id="PTHR30055">
    <property type="entry name" value="HTH-TYPE TRANSCRIPTIONAL REGULATOR RUTR"/>
    <property type="match status" value="1"/>
</dbReference>
<feature type="domain" description="HTH tetR-type" evidence="3">
    <location>
        <begin position="7"/>
        <end position="66"/>
    </location>
</feature>
<dbReference type="PANTHER" id="PTHR30055:SF222">
    <property type="entry name" value="REGULATORY PROTEIN"/>
    <property type="match status" value="1"/>
</dbReference>
<organism evidence="4 5">
    <name type="scientific">Paraburkholderia bryophila</name>
    <dbReference type="NCBI Taxonomy" id="420952"/>
    <lineage>
        <taxon>Bacteria</taxon>
        <taxon>Pseudomonadati</taxon>
        <taxon>Pseudomonadota</taxon>
        <taxon>Betaproteobacteria</taxon>
        <taxon>Burkholderiales</taxon>
        <taxon>Burkholderiaceae</taxon>
        <taxon>Paraburkholderia</taxon>
    </lineage>
</organism>
<evidence type="ECO:0000256" key="1">
    <source>
        <dbReference type="ARBA" id="ARBA00023125"/>
    </source>
</evidence>
<sequence length="190" mass="20824">MARPKSEDKRNAILAAAATVIAEQGLGAPTARIAKLAGVAEGTLFTYFDSKDALLNALYLDIKAELREVMMTTYPQHASVKERVQHVWNQFVDWGVAQPQKRRAMAQLSVSERLTEPTRATGMQSFADINGMIKASVASGVLHDHPPAFQSAIMSALAETTMDFIAREPDQAARYRAAGFDAFWNAIAKR</sequence>
<protein>
    <submittedName>
        <fullName evidence="4">TetR family transcriptional regulator</fullName>
    </submittedName>
</protein>
<dbReference type="Pfam" id="PF00440">
    <property type="entry name" value="TetR_N"/>
    <property type="match status" value="1"/>
</dbReference>
<dbReference type="InterPro" id="IPR050109">
    <property type="entry name" value="HTH-type_TetR-like_transc_reg"/>
</dbReference>
<name>A0A329BA41_9BURK</name>
<dbReference type="InterPro" id="IPR009057">
    <property type="entry name" value="Homeodomain-like_sf"/>
</dbReference>
<evidence type="ECO:0000313" key="4">
    <source>
        <dbReference type="EMBL" id="RAS19603.1"/>
    </source>
</evidence>
<dbReference type="OrthoDB" id="63332at2"/>
<evidence type="ECO:0000256" key="2">
    <source>
        <dbReference type="PROSITE-ProRule" id="PRU00335"/>
    </source>
</evidence>
<dbReference type="InterPro" id="IPR001647">
    <property type="entry name" value="HTH_TetR"/>
</dbReference>
<dbReference type="RefSeq" id="WP_111935455.1">
    <property type="nucleotide sequence ID" value="NZ_CADFFP010000038.1"/>
</dbReference>